<dbReference type="EMBL" id="JABCKI010000062">
    <property type="protein sequence ID" value="KAG5653276.1"/>
    <property type="molecule type" value="Genomic_DNA"/>
</dbReference>
<evidence type="ECO:0000256" key="5">
    <source>
        <dbReference type="ARBA" id="ARBA00022694"/>
    </source>
</evidence>
<dbReference type="GO" id="GO:0005634">
    <property type="term" value="C:nucleus"/>
    <property type="evidence" value="ECO:0007669"/>
    <property type="project" value="UniProtKB-SubCell"/>
</dbReference>
<dbReference type="InterPro" id="IPR013926">
    <property type="entry name" value="CGI121/TPRKB"/>
</dbReference>
<evidence type="ECO:0000256" key="8">
    <source>
        <dbReference type="RuleBase" id="RU004398"/>
    </source>
</evidence>
<sequence length="203" mass="22312">MEIFNIPQFTPERRIVHAALYTNVTNGGVLRQRIIAAANATGAVGEDEREAVNFAFIDARLITSRLHLQTAIYQAILAESQDAMRTRAVHSEVIWALNPTNNITEALRRYGVSETSTAVIVVSIDGGLTDVEKKMGAVVAGTLSSFDELENVTDWTAVKKVMKKVLGNEMMLIIAQYNKLSDMKRSEVDRIVVSTVAMKSVVS</sequence>
<evidence type="ECO:0000256" key="4">
    <source>
        <dbReference type="ARBA" id="ARBA00016009"/>
    </source>
</evidence>
<evidence type="ECO:0000256" key="2">
    <source>
        <dbReference type="ARBA" id="ARBA00005546"/>
    </source>
</evidence>
<dbReference type="PANTHER" id="PTHR15840">
    <property type="entry name" value="CGI-121 FAMILY MEMBER"/>
    <property type="match status" value="1"/>
</dbReference>
<evidence type="ECO:0000256" key="1">
    <source>
        <dbReference type="ARBA" id="ARBA00004123"/>
    </source>
</evidence>
<evidence type="ECO:0000256" key="7">
    <source>
        <dbReference type="ARBA" id="ARBA00025043"/>
    </source>
</evidence>
<evidence type="ECO:0000313" key="10">
    <source>
        <dbReference type="Proteomes" id="UP000717328"/>
    </source>
</evidence>
<dbReference type="SUPFAM" id="SSF143870">
    <property type="entry name" value="PF0523-like"/>
    <property type="match status" value="1"/>
</dbReference>
<dbReference type="OrthoDB" id="329139at2759"/>
<evidence type="ECO:0000256" key="3">
    <source>
        <dbReference type="ARBA" id="ARBA00015316"/>
    </source>
</evidence>
<reference evidence="9" key="2">
    <citation type="submission" date="2021-10" db="EMBL/GenBank/DDBJ databases">
        <title>Phylogenomics reveals ancestral predisposition of the termite-cultivated fungus Termitomyces towards a domesticated lifestyle.</title>
        <authorList>
            <person name="Auxier B."/>
            <person name="Grum-Grzhimaylo A."/>
            <person name="Cardenas M.E."/>
            <person name="Lodge J.D."/>
            <person name="Laessoe T."/>
            <person name="Pedersen O."/>
            <person name="Smith M.E."/>
            <person name="Kuyper T.W."/>
            <person name="Franco-Molano E.A."/>
            <person name="Baroni T.J."/>
            <person name="Aanen D.K."/>
        </authorList>
    </citation>
    <scope>NUCLEOTIDE SEQUENCE</scope>
    <source>
        <strain evidence="9">D49</strain>
    </source>
</reference>
<dbReference type="GO" id="GO:0000408">
    <property type="term" value="C:EKC/KEOPS complex"/>
    <property type="evidence" value="ECO:0007669"/>
    <property type="project" value="TreeGrafter"/>
</dbReference>
<comment type="function">
    <text evidence="7">Component of the EKC/KEOPS complex that is required for the formation of a threonylcarbamoyl group on adenosine at position 37 (t(6)A37) in tRNAs that read codons beginning with adenine. The complex is probably involved in the transfer of the threonylcarbamoyl moiety of threonylcarbamoyl-AMP (TC-AMP) to the N6 group of A37. CGI121 acts as an allosteric effector that regulates the t(6)A activity of the complex. The EKC/KEOPS complex also promotes both telomere uncapping and telomere elongation. The complex is required for efficient recruitment of transcriptional coactivators. CGI121 is not required for tRNA modification.</text>
</comment>
<accession>A0A9P7KHZ8</accession>
<comment type="subcellular location">
    <subcellularLocation>
        <location evidence="1">Nucleus</location>
    </subcellularLocation>
</comment>
<dbReference type="Gene3D" id="3.30.2380.10">
    <property type="entry name" value="CGI121/TPRKB"/>
    <property type="match status" value="1"/>
</dbReference>
<dbReference type="PANTHER" id="PTHR15840:SF10">
    <property type="entry name" value="EKC_KEOPS COMPLEX SUBUNIT TPRKB"/>
    <property type="match status" value="1"/>
</dbReference>
<keyword evidence="6 8" id="KW-0539">Nucleus</keyword>
<dbReference type="GO" id="GO:0005829">
    <property type="term" value="C:cytosol"/>
    <property type="evidence" value="ECO:0007669"/>
    <property type="project" value="TreeGrafter"/>
</dbReference>
<keyword evidence="5" id="KW-0819">tRNA processing</keyword>
<keyword evidence="10" id="KW-1185">Reference proteome</keyword>
<organism evidence="9 10">
    <name type="scientific">Sphagnurus paluster</name>
    <dbReference type="NCBI Taxonomy" id="117069"/>
    <lineage>
        <taxon>Eukaryota</taxon>
        <taxon>Fungi</taxon>
        <taxon>Dikarya</taxon>
        <taxon>Basidiomycota</taxon>
        <taxon>Agaricomycotina</taxon>
        <taxon>Agaricomycetes</taxon>
        <taxon>Agaricomycetidae</taxon>
        <taxon>Agaricales</taxon>
        <taxon>Tricholomatineae</taxon>
        <taxon>Lyophyllaceae</taxon>
        <taxon>Sphagnurus</taxon>
    </lineage>
</organism>
<dbReference type="Proteomes" id="UP000717328">
    <property type="component" value="Unassembled WGS sequence"/>
</dbReference>
<comment type="caution">
    <text evidence="9">The sequence shown here is derived from an EMBL/GenBank/DDBJ whole genome shotgun (WGS) entry which is preliminary data.</text>
</comment>
<comment type="similarity">
    <text evidence="2 8">Belongs to the CGI121/TPRKB family.</text>
</comment>
<proteinExistence type="inferred from homology"/>
<evidence type="ECO:0000256" key="6">
    <source>
        <dbReference type="ARBA" id="ARBA00023242"/>
    </source>
</evidence>
<gene>
    <name evidence="9" type="ORF">H0H81_001340</name>
</gene>
<dbReference type="AlphaFoldDB" id="A0A9P7KHZ8"/>
<evidence type="ECO:0000313" key="9">
    <source>
        <dbReference type="EMBL" id="KAG5653276.1"/>
    </source>
</evidence>
<dbReference type="InterPro" id="IPR036504">
    <property type="entry name" value="CGI121/TPRKB_sf"/>
</dbReference>
<reference evidence="9" key="1">
    <citation type="submission" date="2021-02" db="EMBL/GenBank/DDBJ databases">
        <authorList>
            <person name="Nieuwenhuis M."/>
            <person name="Van De Peppel L.J.J."/>
        </authorList>
    </citation>
    <scope>NUCLEOTIDE SEQUENCE</scope>
    <source>
        <strain evidence="9">D49</strain>
    </source>
</reference>
<dbReference type="Pfam" id="PF08617">
    <property type="entry name" value="CGI-121"/>
    <property type="match status" value="1"/>
</dbReference>
<name>A0A9P7KHZ8_9AGAR</name>
<dbReference type="GO" id="GO:0002949">
    <property type="term" value="P:tRNA threonylcarbamoyladenosine modification"/>
    <property type="evidence" value="ECO:0007669"/>
    <property type="project" value="TreeGrafter"/>
</dbReference>
<protein>
    <recommendedName>
        <fullName evidence="4">EKC/KEOPS complex subunit CGI121</fullName>
    </recommendedName>
    <alternativeName>
        <fullName evidence="3">EKC/KEOPS complex subunit cgi121</fullName>
    </alternativeName>
</protein>